<accession>A0A8J5JX24</accession>
<evidence type="ECO:0000313" key="5">
    <source>
        <dbReference type="EMBL" id="KAG7163075.1"/>
    </source>
</evidence>
<reference evidence="5" key="1">
    <citation type="journal article" date="2021" name="Sci. Adv.">
        <title>The American lobster genome reveals insights on longevity, neural, and immune adaptations.</title>
        <authorList>
            <person name="Polinski J.M."/>
            <person name="Zimin A.V."/>
            <person name="Clark K.F."/>
            <person name="Kohn A.B."/>
            <person name="Sadowski N."/>
            <person name="Timp W."/>
            <person name="Ptitsyn A."/>
            <person name="Khanna P."/>
            <person name="Romanova D.Y."/>
            <person name="Williams P."/>
            <person name="Greenwood S.J."/>
            <person name="Moroz L.L."/>
            <person name="Walt D.R."/>
            <person name="Bodnar A.G."/>
        </authorList>
    </citation>
    <scope>NUCLEOTIDE SEQUENCE</scope>
    <source>
        <strain evidence="5">GMGI-L3</strain>
    </source>
</reference>
<gene>
    <name evidence="5" type="ORF">Hamer_G002145</name>
</gene>
<name>A0A8J5JX24_HOMAM</name>
<keyword evidence="2" id="KW-0472">Membrane</keyword>
<keyword evidence="2" id="KW-1133">Transmembrane helix</keyword>
<comment type="caution">
    <text evidence="5">The sequence shown here is derived from an EMBL/GenBank/DDBJ whole genome shotgun (WGS) entry which is preliminary data.</text>
</comment>
<evidence type="ECO:0000256" key="1">
    <source>
        <dbReference type="SAM" id="MobiDB-lite"/>
    </source>
</evidence>
<dbReference type="Pfam" id="PF25898">
    <property type="entry name" value="LolA_2nd_metazoa"/>
    <property type="match status" value="1"/>
</dbReference>
<dbReference type="PANTHER" id="PTHR36902:SF1">
    <property type="entry name" value="ENRICHED IN SURFACE-LABELED PROTEOME PROTEIN 9"/>
    <property type="match status" value="1"/>
</dbReference>
<feature type="compositionally biased region" description="Gly residues" evidence="1">
    <location>
        <begin position="176"/>
        <end position="189"/>
    </location>
</feature>
<evidence type="ECO:0000259" key="4">
    <source>
        <dbReference type="Pfam" id="PF25898"/>
    </source>
</evidence>
<proteinExistence type="predicted"/>
<evidence type="ECO:0000256" key="2">
    <source>
        <dbReference type="SAM" id="Phobius"/>
    </source>
</evidence>
<keyword evidence="6" id="KW-1185">Reference proteome</keyword>
<feature type="domain" description="LolA-like" evidence="4">
    <location>
        <begin position="217"/>
        <end position="373"/>
    </location>
</feature>
<dbReference type="AlphaFoldDB" id="A0A8J5JX24"/>
<feature type="transmembrane region" description="Helical" evidence="2">
    <location>
        <begin position="615"/>
        <end position="639"/>
    </location>
</feature>
<keyword evidence="2" id="KW-0812">Transmembrane</keyword>
<evidence type="ECO:0000313" key="6">
    <source>
        <dbReference type="Proteomes" id="UP000747542"/>
    </source>
</evidence>
<dbReference type="InterPro" id="IPR058831">
    <property type="entry name" value="LolA-like_dom_2nd"/>
</dbReference>
<dbReference type="PANTHER" id="PTHR36902">
    <property type="entry name" value="ENRICHED IN SURFACE-LABELED PROTEOME PROTEIN 9"/>
    <property type="match status" value="1"/>
</dbReference>
<keyword evidence="3" id="KW-0732">Signal</keyword>
<organism evidence="5 6">
    <name type="scientific">Homarus americanus</name>
    <name type="common">American lobster</name>
    <dbReference type="NCBI Taxonomy" id="6706"/>
    <lineage>
        <taxon>Eukaryota</taxon>
        <taxon>Metazoa</taxon>
        <taxon>Ecdysozoa</taxon>
        <taxon>Arthropoda</taxon>
        <taxon>Crustacea</taxon>
        <taxon>Multicrustacea</taxon>
        <taxon>Malacostraca</taxon>
        <taxon>Eumalacostraca</taxon>
        <taxon>Eucarida</taxon>
        <taxon>Decapoda</taxon>
        <taxon>Pleocyemata</taxon>
        <taxon>Astacidea</taxon>
        <taxon>Nephropoidea</taxon>
        <taxon>Nephropidae</taxon>
        <taxon>Homarus</taxon>
    </lineage>
</organism>
<evidence type="ECO:0000256" key="3">
    <source>
        <dbReference type="SAM" id="SignalP"/>
    </source>
</evidence>
<protein>
    <recommendedName>
        <fullName evidence="4">LolA-like domain-containing protein</fullName>
    </recommendedName>
</protein>
<feature type="signal peptide" evidence="3">
    <location>
        <begin position="1"/>
        <end position="26"/>
    </location>
</feature>
<feature type="region of interest" description="Disordered" evidence="1">
    <location>
        <begin position="172"/>
        <end position="192"/>
    </location>
</feature>
<feature type="region of interest" description="Disordered" evidence="1">
    <location>
        <begin position="546"/>
        <end position="609"/>
    </location>
</feature>
<feature type="chain" id="PRO_5035312045" description="LolA-like domain-containing protein" evidence="3">
    <location>
        <begin position="27"/>
        <end position="653"/>
    </location>
</feature>
<sequence length="653" mass="71799">MIITGMAGKVSSVAVVLLMAVAAGETQYCDPIPDHPDPPPQPRMPQQFTIKSEVVQAAQGPSDDVIDSLVVYTETVYDGPGNKISMDTYSKYALVKRILDWTTKQMVEVHISKIDTKKRECILRPLEEETYLFPVLWGAGKNLSLDHIIDPGVLVGVLDCVQLGGAWRRVSTSGVGDTGTAGPRAGGGVQAPRTEHHGLHAADRLHHLHDFSKDRLFTFSLEARDTTIHDFTWADGWYDFEKQLYRIDHDVINSASEVVPTSEVFDFDDGVEFSFSTELVGKCHVTIINDSRSDWADITDINLLWADSPNAFFGTDVTNYTYYGPGVERFLQGLEWRGQRTDWPADTTTDDDAFTLWQWTFTADIQTSHGVIPQGAAFVYQLYDFNLESVGRSSDVYSDGGVFDTYDCYSANWRDHLKFKLDVSAWPEVVTTPLLTSARFNEHWQMQLAEYGLISVIRITRVKTIYEATGEVWVEFVLLYRHPDISILSRDLYRRMTPGITARANINGAVNNGSINFHGHKTNDEEFTLVAVSGSLGPVIDPVCTTTSSTTSTTTATTTTSIPTTSTTTTTTTTTTTSTTTPTTSTTTASTTTNSHTQPPTTKEPLNPLYTPGDLAGVGVGLLIIGLSIGAGGTFLVVVKKVHLIVLGWFSKG</sequence>
<feature type="compositionally biased region" description="Low complexity" evidence="1">
    <location>
        <begin position="546"/>
        <end position="601"/>
    </location>
</feature>
<dbReference type="Proteomes" id="UP000747542">
    <property type="component" value="Unassembled WGS sequence"/>
</dbReference>
<dbReference type="EMBL" id="JAHLQT010026502">
    <property type="protein sequence ID" value="KAG7163075.1"/>
    <property type="molecule type" value="Genomic_DNA"/>
</dbReference>